<protein>
    <submittedName>
        <fullName evidence="1">Uncharacterized protein</fullName>
    </submittedName>
</protein>
<dbReference type="AlphaFoldDB" id="A0A242K916"/>
<proteinExistence type="predicted"/>
<reference evidence="1" key="1">
    <citation type="submission" date="2017-05" db="EMBL/GenBank/DDBJ databases">
        <title>The Genome Sequence of Enterococcus sp. 9E7_DIV0242.</title>
        <authorList>
            <consortium name="The Broad Institute Genomics Platform"/>
            <consortium name="The Broad Institute Genomic Center for Infectious Diseases"/>
            <person name="Earl A."/>
            <person name="Manson A."/>
            <person name="Schwartman J."/>
            <person name="Gilmore M."/>
            <person name="Abouelleil A."/>
            <person name="Cao P."/>
            <person name="Chapman S."/>
            <person name="Cusick C."/>
            <person name="Shea T."/>
            <person name="Young S."/>
            <person name="Neafsey D."/>
            <person name="Nusbaum C."/>
            <person name="Birren B."/>
        </authorList>
    </citation>
    <scope>NUCLEOTIDE SEQUENCE [LARGE SCALE GENOMIC DNA]</scope>
    <source>
        <strain evidence="1">9E7_DIV0242</strain>
    </source>
</reference>
<evidence type="ECO:0000313" key="1">
    <source>
        <dbReference type="EMBL" id="OTP17661.1"/>
    </source>
</evidence>
<dbReference type="EMBL" id="CP147247">
    <property type="protein sequence ID" value="WYJ91274.1"/>
    <property type="molecule type" value="Genomic_DNA"/>
</dbReference>
<evidence type="ECO:0000313" key="3">
    <source>
        <dbReference type="Proteomes" id="UP000195141"/>
    </source>
</evidence>
<sequence>MKNLIHNHQVECVEIELEAIQIFEKEIDNMSETIAIERSTEQPNSMKFPGLGGELIPYVEE</sequence>
<organism evidence="1">
    <name type="scientific">Candidatus Enterococcus clewellii</name>
    <dbReference type="NCBI Taxonomy" id="1834193"/>
    <lineage>
        <taxon>Bacteria</taxon>
        <taxon>Bacillati</taxon>
        <taxon>Bacillota</taxon>
        <taxon>Bacilli</taxon>
        <taxon>Lactobacillales</taxon>
        <taxon>Enterococcaceae</taxon>
        <taxon>Enterococcus</taxon>
    </lineage>
</organism>
<dbReference type="Proteomes" id="UP000195141">
    <property type="component" value="Chromosome"/>
</dbReference>
<gene>
    <name evidence="1" type="ORF">A5888_001799</name>
    <name evidence="2" type="ORF">A5888_003042</name>
</gene>
<keyword evidence="3" id="KW-1185">Reference proteome</keyword>
<evidence type="ECO:0000313" key="2">
    <source>
        <dbReference type="EMBL" id="WYJ91274.1"/>
    </source>
</evidence>
<accession>A0A242K916</accession>
<dbReference type="RefSeq" id="WP_139843847.1">
    <property type="nucleotide sequence ID" value="NZ_CP147247.1"/>
</dbReference>
<reference evidence="2" key="3">
    <citation type="submission" date="2024-03" db="EMBL/GenBank/DDBJ databases">
        <title>The Genome Sequence of Enterococcus sp. DIV0242b.</title>
        <authorList>
            <consortium name="The Broad Institute Genomics Platform"/>
            <consortium name="The Broad Institute Microbial Omics Core"/>
            <consortium name="The Broad Institute Genomic Center for Infectious Diseases"/>
            <person name="Earl A."/>
            <person name="Manson A."/>
            <person name="Gilmore M."/>
            <person name="Schwartman J."/>
            <person name="Shea T."/>
            <person name="Abouelleil A."/>
            <person name="Cao P."/>
            <person name="Chapman S."/>
            <person name="Cusick C."/>
            <person name="Young S."/>
            <person name="Neafsey D."/>
            <person name="Nusbaum C."/>
            <person name="Birren B."/>
        </authorList>
    </citation>
    <scope>NUCLEOTIDE SEQUENCE</scope>
    <source>
        <strain evidence="2">9E7_DIV0242</strain>
    </source>
</reference>
<name>A0A242K916_9ENTE</name>
<dbReference type="EMBL" id="NGMM01000002">
    <property type="protein sequence ID" value="OTP17661.1"/>
    <property type="molecule type" value="Genomic_DNA"/>
</dbReference>
<reference evidence="2" key="2">
    <citation type="submission" date="2017-05" db="EMBL/GenBank/DDBJ databases">
        <authorList>
            <consortium name="The Broad Institute Genomics Platform"/>
            <consortium name="The Broad Institute Genomic Center for Infectious Diseases"/>
            <person name="Earl A."/>
            <person name="Manson A."/>
            <person name="Schwartman J."/>
            <person name="Gilmore M."/>
            <person name="Abouelleil A."/>
            <person name="Cao P."/>
            <person name="Chapman S."/>
            <person name="Cusick C."/>
            <person name="Shea T."/>
            <person name="Young S."/>
            <person name="Neafsey D."/>
            <person name="Nusbaum C."/>
            <person name="Birren B."/>
        </authorList>
    </citation>
    <scope>NUCLEOTIDE SEQUENCE</scope>
    <source>
        <strain evidence="2">9E7_DIV0242</strain>
    </source>
</reference>